<accession>A0ABQ9FIE9</accession>
<evidence type="ECO:0000313" key="3">
    <source>
        <dbReference type="EMBL" id="KAJ8316426.1"/>
    </source>
</evidence>
<sequence>MSSAKELFKLLRLPFASGEYLFQQLPQEHPDMVRNEFLLPYLEEAKQYHMMPARQSDFVSYSTSQRKSSLYEDVLIAVAGYKSVDNSTRQVSAYSLNRKTWSSMSMIPFDVGRGFATCTYGQSSIFISGGNRHSPYFLKFDGNTNKWCNLDDIPSRQVQHNMIAVDKSVFLLGGLTYARIDGMWQFQDKSQKNVHCYDIQEDKWREAGDLVHPVYGASCAVFRGKILIIGGKINCLSPERILAIQCYNPRSCYTTVITTNHNLQSPLQTNGFDNNILLVSIDKKIMHVDPERTTLREIGHVRDFESHSFGVARQQNKLFILGGRARNEEDRIRDCMVSYDMDSNVCDRFSMPFKRWDFGFVKIIVKKSFLQNEI</sequence>
<dbReference type="PANTHER" id="PTHR45632:SF3">
    <property type="entry name" value="KELCH-LIKE PROTEIN 32"/>
    <property type="match status" value="1"/>
</dbReference>
<keyword evidence="1" id="KW-0880">Kelch repeat</keyword>
<evidence type="ECO:0000256" key="1">
    <source>
        <dbReference type="ARBA" id="ARBA00022441"/>
    </source>
</evidence>
<comment type="caution">
    <text evidence="3">The sequence shown here is derived from an EMBL/GenBank/DDBJ whole genome shotgun (WGS) entry which is preliminary data.</text>
</comment>
<dbReference type="PANTHER" id="PTHR45632">
    <property type="entry name" value="LD33804P"/>
    <property type="match status" value="1"/>
</dbReference>
<evidence type="ECO:0000256" key="2">
    <source>
        <dbReference type="ARBA" id="ARBA00022737"/>
    </source>
</evidence>
<dbReference type="InterPro" id="IPR015915">
    <property type="entry name" value="Kelch-typ_b-propeller"/>
</dbReference>
<dbReference type="SUPFAM" id="SSF117281">
    <property type="entry name" value="Kelch motif"/>
    <property type="match status" value="1"/>
</dbReference>
<protein>
    <submittedName>
        <fullName evidence="3">Uncharacterized protein</fullName>
    </submittedName>
</protein>
<dbReference type="Proteomes" id="UP001217089">
    <property type="component" value="Unassembled WGS sequence"/>
</dbReference>
<name>A0ABQ9FIE9_TEGGR</name>
<keyword evidence="4" id="KW-1185">Reference proteome</keyword>
<gene>
    <name evidence="3" type="ORF">KUTeg_006440</name>
</gene>
<keyword evidence="2" id="KW-0677">Repeat</keyword>
<evidence type="ECO:0000313" key="4">
    <source>
        <dbReference type="Proteomes" id="UP001217089"/>
    </source>
</evidence>
<organism evidence="3 4">
    <name type="scientific">Tegillarca granosa</name>
    <name type="common">Malaysian cockle</name>
    <name type="synonym">Anadara granosa</name>
    <dbReference type="NCBI Taxonomy" id="220873"/>
    <lineage>
        <taxon>Eukaryota</taxon>
        <taxon>Metazoa</taxon>
        <taxon>Spiralia</taxon>
        <taxon>Lophotrochozoa</taxon>
        <taxon>Mollusca</taxon>
        <taxon>Bivalvia</taxon>
        <taxon>Autobranchia</taxon>
        <taxon>Pteriomorphia</taxon>
        <taxon>Arcoida</taxon>
        <taxon>Arcoidea</taxon>
        <taxon>Arcidae</taxon>
        <taxon>Tegillarca</taxon>
    </lineage>
</organism>
<reference evidence="3 4" key="1">
    <citation type="submission" date="2022-12" db="EMBL/GenBank/DDBJ databases">
        <title>Chromosome-level genome of Tegillarca granosa.</title>
        <authorList>
            <person name="Kim J."/>
        </authorList>
    </citation>
    <scope>NUCLEOTIDE SEQUENCE [LARGE SCALE GENOMIC DNA]</scope>
    <source>
        <strain evidence="3">Teg-2019</strain>
        <tissue evidence="3">Adductor muscle</tissue>
    </source>
</reference>
<proteinExistence type="predicted"/>
<dbReference type="EMBL" id="JARBDR010000328">
    <property type="protein sequence ID" value="KAJ8316426.1"/>
    <property type="molecule type" value="Genomic_DNA"/>
</dbReference>
<dbReference type="Gene3D" id="2.120.10.80">
    <property type="entry name" value="Kelch-type beta propeller"/>
    <property type="match status" value="1"/>
</dbReference>